<dbReference type="PANTHER" id="PTHR42800:SF1">
    <property type="entry name" value="EXOINULINASE INUD (AFU_ORTHOLOGUE AFUA_5G00480)"/>
    <property type="match status" value="1"/>
</dbReference>
<keyword evidence="3 8" id="KW-0326">Glycosidase</keyword>
<dbReference type="InterPro" id="IPR013189">
    <property type="entry name" value="Glyco_hydro_32_C"/>
</dbReference>
<feature type="domain" description="Glycosyl hydrolase family 32 N-terminal" evidence="5">
    <location>
        <begin position="707"/>
        <end position="855"/>
    </location>
</feature>
<dbReference type="PANTHER" id="PTHR42800">
    <property type="entry name" value="EXOINULINASE INUD (AFU_ORTHOLOGUE AFUA_5G00480)"/>
    <property type="match status" value="1"/>
</dbReference>
<organism evidence="8 9">
    <name type="scientific">Rossellomorea pakistanensis</name>
    <dbReference type="NCBI Taxonomy" id="992288"/>
    <lineage>
        <taxon>Bacteria</taxon>
        <taxon>Bacillati</taxon>
        <taxon>Bacillota</taxon>
        <taxon>Bacilli</taxon>
        <taxon>Bacillales</taxon>
        <taxon>Bacillaceae</taxon>
        <taxon>Rossellomorea</taxon>
    </lineage>
</organism>
<evidence type="ECO:0000259" key="7">
    <source>
        <dbReference type="Pfam" id="PF08244"/>
    </source>
</evidence>
<dbReference type="EC" id="3.2.1.80" evidence="8"/>
<dbReference type="Pfam" id="PF06439">
    <property type="entry name" value="3keto-disac_hyd"/>
    <property type="match status" value="1"/>
</dbReference>
<evidence type="ECO:0000256" key="2">
    <source>
        <dbReference type="ARBA" id="ARBA00022801"/>
    </source>
</evidence>
<evidence type="ECO:0000259" key="6">
    <source>
        <dbReference type="Pfam" id="PF06439"/>
    </source>
</evidence>
<evidence type="ECO:0000256" key="4">
    <source>
        <dbReference type="SAM" id="SignalP"/>
    </source>
</evidence>
<evidence type="ECO:0000313" key="8">
    <source>
        <dbReference type="EMBL" id="MBM7586047.1"/>
    </source>
</evidence>
<protein>
    <submittedName>
        <fullName evidence="8">Fructan beta-fructosidase</fullName>
        <ecNumber evidence="8">3.2.1.80</ecNumber>
    </submittedName>
</protein>
<proteinExistence type="inferred from homology"/>
<feature type="domain" description="Glycosyl hydrolase family 32 C-terminal" evidence="7">
    <location>
        <begin position="859"/>
        <end position="1017"/>
    </location>
</feature>
<dbReference type="SUPFAM" id="SSF49899">
    <property type="entry name" value="Concanavalin A-like lectins/glucanases"/>
    <property type="match status" value="1"/>
</dbReference>
<feature type="domain" description="Glycosyl hydrolase family 32 N-terminal" evidence="5">
    <location>
        <begin position="40"/>
        <end position="212"/>
    </location>
</feature>
<comment type="similarity">
    <text evidence="1">Belongs to the glycosyl hydrolase 32 family.</text>
</comment>
<comment type="caution">
    <text evidence="8">The sequence shown here is derived from an EMBL/GenBank/DDBJ whole genome shotgun (WGS) entry which is preliminary data.</text>
</comment>
<dbReference type="InterPro" id="IPR001362">
    <property type="entry name" value="Glyco_hydro_32"/>
</dbReference>
<keyword evidence="9" id="KW-1185">Reference proteome</keyword>
<dbReference type="Proteomes" id="UP001646157">
    <property type="component" value="Unassembled WGS sequence"/>
</dbReference>
<dbReference type="InterPro" id="IPR023296">
    <property type="entry name" value="Glyco_hydro_beta-prop_sf"/>
</dbReference>
<feature type="signal peptide" evidence="4">
    <location>
        <begin position="1"/>
        <end position="23"/>
    </location>
</feature>
<dbReference type="Gene3D" id="2.60.120.560">
    <property type="entry name" value="Exo-inulinase, domain 1"/>
    <property type="match status" value="3"/>
</dbReference>
<name>A0ABS2NDW8_9BACI</name>
<dbReference type="CDD" id="cd18622">
    <property type="entry name" value="GH32_Inu-like"/>
    <property type="match status" value="1"/>
</dbReference>
<sequence>MKKKIPLFLAIVILLTLPFSTFATVEDPGYYNEQYRNQFHFSPEANWMNDPNGMVYYKGEYHLFYQYHPYGRTWGPMHWGHAVSEDLVHWKHLPIALSPDENGAIFSGSAVIDWNNTAGFGKEAMVAIFTHAGEQGQVQSIAYSNDKGRTWTKYEGNPVMPNSPVADWRDPKVFWHEETTKWVMSLAAKNKIMFYTSPDLKHWEYASEFGPDGGIQANGQPDTYSYTLSPQRGGSFIYEGDITLVEKNGRKGAGGLVFRSDKDVTNAYFTQIDAEKNTVTLNKTVNGEIVEIASKSINLETSKTYHVKVEAVSSHLKVFLNGELVVEGTDSSFVNGQFGLTAWNSTAVFRNVKFQNKSNFITNLSGWKAVNGTWKDTINGKNGSSNGNAFIMSKKSVEQFIYEADIKVEGTGGEVGGALVFRADADAKNGYIASVDALNDSIKLMKMENGNNSVITEKSIEIKTDQTYHLKVSASGENIKVYLDDTLIHDVNDSTFSSGFLGLKIRNSSTLFQNVQLSKYIVTDAKNIPNHDFETGDLSGWRAVRGEAFTNDHVTDTTSYWGGFFEQQGKYHLWGFSDKHKGDDATGELHSSYFKLSGSGEINLLIGGGNDISNRYVALIRASDDKELIRQANTKFADEQYRRYVWDASNFLGEVVYIKVVDNATGGWGHINIDDVNVYNTGEMPPEVDKVVQEPEEVEQRERGKLTNWNTVAGDWVPSTYGSNNGIWECPALFKLPIDGDPNDTKWVLQVSISDGATAGGSGMQYFVGDFDGKTFTSHNPPEKVLWSDYGADFYAGVEWSNLEGENGENYWLSWMSNWQYANHTPTSTWRSSMSLPRKLELTNTEEGLRLKQTPVLQGIRKHREKTTFENQVISGNTDLLSGLSGKTFEIIAEFDISNSKANEFGFKVRKGNVKHGDTYEHTAIGYDVNEQKLFVDRTNSGSFDFGRNVKGKHEAPSRPTDGTVKMHIFVDRSSVEVFGNNGVSVITDQIFPHESSNGLELYSKGGDVTLKSLEIYPLKSIWGKSPVKTQLSEWTTISGSWADTIAGKQGQSVGDAFILSNETGSDFSYEADIKVLDSDSHPDDPNKDTVNNPIGAGALVFRSDTTVKNAYFANVDVRNNVVKLVKVVDGKATDLTIYNDNGKLNLKTNTPYHLKVVTEGQNIKVYLDKKLVIDTTDHTFTEGYVGLNVWNSTSVFNHIKYKNKK</sequence>
<keyword evidence="2 8" id="KW-0378">Hydrolase</keyword>
<dbReference type="Pfam" id="PF00251">
    <property type="entry name" value="Glyco_hydro_32N"/>
    <property type="match status" value="2"/>
</dbReference>
<dbReference type="InterPro" id="IPR013320">
    <property type="entry name" value="ConA-like_dom_sf"/>
</dbReference>
<dbReference type="SMART" id="SM00640">
    <property type="entry name" value="Glyco_32"/>
    <property type="match status" value="1"/>
</dbReference>
<dbReference type="RefSeq" id="WP_205173095.1">
    <property type="nucleotide sequence ID" value="NZ_JAFBDZ010000002.1"/>
</dbReference>
<dbReference type="InterPro" id="IPR010496">
    <property type="entry name" value="AL/BT2_dom"/>
</dbReference>
<feature type="chain" id="PRO_5045952607" evidence="4">
    <location>
        <begin position="24"/>
        <end position="1206"/>
    </location>
</feature>
<reference evidence="8 9" key="1">
    <citation type="submission" date="2021-01" db="EMBL/GenBank/DDBJ databases">
        <title>Genomic Encyclopedia of Type Strains, Phase IV (KMG-IV): sequencing the most valuable type-strain genomes for metagenomic binning, comparative biology and taxonomic classification.</title>
        <authorList>
            <person name="Goeker M."/>
        </authorList>
    </citation>
    <scope>NUCLEOTIDE SEQUENCE [LARGE SCALE GENOMIC DNA]</scope>
    <source>
        <strain evidence="8 9">DSM 24834</strain>
    </source>
</reference>
<evidence type="ECO:0000256" key="3">
    <source>
        <dbReference type="ARBA" id="ARBA00023295"/>
    </source>
</evidence>
<keyword evidence="4" id="KW-0732">Signal</keyword>
<gene>
    <name evidence="8" type="ORF">JOC86_002589</name>
</gene>
<evidence type="ECO:0000259" key="5">
    <source>
        <dbReference type="Pfam" id="PF00251"/>
    </source>
</evidence>
<evidence type="ECO:0000256" key="1">
    <source>
        <dbReference type="ARBA" id="ARBA00009902"/>
    </source>
</evidence>
<accession>A0ABS2NDW8</accession>
<dbReference type="Gene3D" id="2.115.10.20">
    <property type="entry name" value="Glycosyl hydrolase domain, family 43"/>
    <property type="match status" value="2"/>
</dbReference>
<dbReference type="Pfam" id="PF08244">
    <property type="entry name" value="Glyco_hydro_32C"/>
    <property type="match status" value="1"/>
</dbReference>
<dbReference type="InterPro" id="IPR018053">
    <property type="entry name" value="Glyco_hydro_32_AS"/>
</dbReference>
<feature type="domain" description="3-keto-alpha-glucoside-1,2-lyase/3-keto-2-hydroxy-glucal hydratase" evidence="6">
    <location>
        <begin position="363"/>
        <end position="517"/>
    </location>
</feature>
<dbReference type="PROSITE" id="PS00609">
    <property type="entry name" value="GLYCOSYL_HYDROL_F32"/>
    <property type="match status" value="1"/>
</dbReference>
<dbReference type="EMBL" id="JAFBDZ010000002">
    <property type="protein sequence ID" value="MBM7586047.1"/>
    <property type="molecule type" value="Genomic_DNA"/>
</dbReference>
<dbReference type="SUPFAM" id="SSF75005">
    <property type="entry name" value="Arabinanase/levansucrase/invertase"/>
    <property type="match status" value="2"/>
</dbReference>
<dbReference type="Gene3D" id="2.60.120.200">
    <property type="match status" value="1"/>
</dbReference>
<dbReference type="InterPro" id="IPR013148">
    <property type="entry name" value="Glyco_hydro_32_N"/>
</dbReference>
<dbReference type="GO" id="GO:0051669">
    <property type="term" value="F:fructan beta-fructosidase activity"/>
    <property type="evidence" value="ECO:0007669"/>
    <property type="project" value="UniProtKB-EC"/>
</dbReference>
<evidence type="ECO:0000313" key="9">
    <source>
        <dbReference type="Proteomes" id="UP001646157"/>
    </source>
</evidence>